<dbReference type="Pfam" id="PF05743">
    <property type="entry name" value="UEV"/>
    <property type="match status" value="1"/>
</dbReference>
<dbReference type="GO" id="GO:0043130">
    <property type="term" value="F:ubiquitin binding"/>
    <property type="evidence" value="ECO:0007669"/>
    <property type="project" value="TreeGrafter"/>
</dbReference>
<keyword evidence="5 7" id="KW-0653">Protein transport</keyword>
<protein>
    <submittedName>
        <fullName evidence="11">Uncharacterized protein</fullName>
    </submittedName>
</protein>
<keyword evidence="3 7" id="KW-0813">Transport</keyword>
<evidence type="ECO:0000256" key="7">
    <source>
        <dbReference type="PROSITE-ProRule" id="PRU00644"/>
    </source>
</evidence>
<evidence type="ECO:0000256" key="2">
    <source>
        <dbReference type="ARBA" id="ARBA00009594"/>
    </source>
</evidence>
<accession>A0A8H7UXV9</accession>
<dbReference type="AlphaFoldDB" id="A0A8H7UXV9"/>
<dbReference type="OrthoDB" id="306304at2759"/>
<dbReference type="GO" id="GO:0000813">
    <property type="term" value="C:ESCRT I complex"/>
    <property type="evidence" value="ECO:0007669"/>
    <property type="project" value="TreeGrafter"/>
</dbReference>
<dbReference type="CDD" id="cd11685">
    <property type="entry name" value="UEV_TSG101-like"/>
    <property type="match status" value="1"/>
</dbReference>
<feature type="domain" description="SB" evidence="9">
    <location>
        <begin position="345"/>
        <end position="407"/>
    </location>
</feature>
<keyword evidence="12" id="KW-1185">Reference proteome</keyword>
<dbReference type="SUPFAM" id="SSF54495">
    <property type="entry name" value="UBC-like"/>
    <property type="match status" value="1"/>
</dbReference>
<dbReference type="GO" id="GO:0015031">
    <property type="term" value="P:protein transport"/>
    <property type="evidence" value="ECO:0007669"/>
    <property type="project" value="UniProtKB-UniRule"/>
</dbReference>
<dbReference type="InterPro" id="IPR052070">
    <property type="entry name" value="ESCRT-I_UEV_domain"/>
</dbReference>
<dbReference type="GO" id="GO:0072666">
    <property type="term" value="P:establishment of protein localization to vacuole"/>
    <property type="evidence" value="ECO:0007669"/>
    <property type="project" value="UniProtKB-ARBA"/>
</dbReference>
<dbReference type="PANTHER" id="PTHR23306">
    <property type="entry name" value="TUMOR SUSCEPTIBILITY GENE 101 PROTEIN-RELATED"/>
    <property type="match status" value="1"/>
</dbReference>
<dbReference type="PROSITE" id="PS51322">
    <property type="entry name" value="UEV"/>
    <property type="match status" value="1"/>
</dbReference>
<dbReference type="InterPro" id="IPR037202">
    <property type="entry name" value="ESCRT_assembly_dom"/>
</dbReference>
<evidence type="ECO:0000256" key="1">
    <source>
        <dbReference type="ARBA" id="ARBA00004177"/>
    </source>
</evidence>
<feature type="compositionally biased region" description="Polar residues" evidence="8">
    <location>
        <begin position="166"/>
        <end position="187"/>
    </location>
</feature>
<dbReference type="GO" id="GO:0043162">
    <property type="term" value="P:ubiquitin-dependent protein catabolic process via the multivesicular body sorting pathway"/>
    <property type="evidence" value="ECO:0007669"/>
    <property type="project" value="UniProtKB-ARBA"/>
</dbReference>
<evidence type="ECO:0000256" key="3">
    <source>
        <dbReference type="ARBA" id="ARBA00022448"/>
    </source>
</evidence>
<evidence type="ECO:0000256" key="4">
    <source>
        <dbReference type="ARBA" id="ARBA00022753"/>
    </source>
</evidence>
<dbReference type="EMBL" id="JAEPRD010000116">
    <property type="protein sequence ID" value="KAG2198127.1"/>
    <property type="molecule type" value="Genomic_DNA"/>
</dbReference>
<organism evidence="11 12">
    <name type="scientific">Mucor saturninus</name>
    <dbReference type="NCBI Taxonomy" id="64648"/>
    <lineage>
        <taxon>Eukaryota</taxon>
        <taxon>Fungi</taxon>
        <taxon>Fungi incertae sedis</taxon>
        <taxon>Mucoromycota</taxon>
        <taxon>Mucoromycotina</taxon>
        <taxon>Mucoromycetes</taxon>
        <taxon>Mucorales</taxon>
        <taxon>Mucorineae</taxon>
        <taxon>Mucoraceae</taxon>
        <taxon>Mucor</taxon>
    </lineage>
</organism>
<reference evidence="11" key="1">
    <citation type="submission" date="2020-12" db="EMBL/GenBank/DDBJ databases">
        <title>Metabolic potential, ecology and presence of endohyphal bacteria is reflected in genomic diversity of Mucoromycotina.</title>
        <authorList>
            <person name="Muszewska A."/>
            <person name="Okrasinska A."/>
            <person name="Steczkiewicz K."/>
            <person name="Drgas O."/>
            <person name="Orlowska M."/>
            <person name="Perlinska-Lenart U."/>
            <person name="Aleksandrzak-Piekarczyk T."/>
            <person name="Szatraj K."/>
            <person name="Zielenkiewicz U."/>
            <person name="Pilsyk S."/>
            <person name="Malc E."/>
            <person name="Mieczkowski P."/>
            <person name="Kruszewska J.S."/>
            <person name="Biernat P."/>
            <person name="Pawlowska J."/>
        </authorList>
    </citation>
    <scope>NUCLEOTIDE SEQUENCE</scope>
    <source>
        <strain evidence="11">WA0000017839</strain>
    </source>
</reference>
<evidence type="ECO:0000256" key="5">
    <source>
        <dbReference type="ARBA" id="ARBA00022927"/>
    </source>
</evidence>
<evidence type="ECO:0000259" key="10">
    <source>
        <dbReference type="PROSITE" id="PS51322"/>
    </source>
</evidence>
<dbReference type="SUPFAM" id="SSF140111">
    <property type="entry name" value="Endosomal sorting complex assembly domain"/>
    <property type="match status" value="1"/>
</dbReference>
<dbReference type="PROSITE" id="PS51312">
    <property type="entry name" value="SB"/>
    <property type="match status" value="1"/>
</dbReference>
<evidence type="ECO:0000256" key="6">
    <source>
        <dbReference type="ARBA" id="ARBA00023054"/>
    </source>
</evidence>
<dbReference type="PANTHER" id="PTHR23306:SF3">
    <property type="entry name" value="TUMOR SUPPRESSOR PROTEIN 101"/>
    <property type="match status" value="1"/>
</dbReference>
<keyword evidence="6" id="KW-0175">Coiled coil</keyword>
<evidence type="ECO:0000313" key="11">
    <source>
        <dbReference type="EMBL" id="KAG2198127.1"/>
    </source>
</evidence>
<sequence length="407" mass="46124">MDIKSWLRTVLQNYQDPDRTFRDVDAVLQTYLSLKPKMDTYTSNDGHTQLLLCLHGTIPITYRSIPYNIPVAFWIPKEYPKSSPIPYVKPTANMLIREGRHVDISGMCYHHYRSSWPNDQNHTFLELVAILQQVFALEPPVYTKPTNITTSAGSPQIQESILDRVSPQQRQSMPLNSQSPALSQTSPEMPRWMGESTALYNMNQGLASMSLNNSSPLPKSSSLPTIANYPSLTPPSRSGTADISSNGNVSNYNLQETLYRKVADRLQQHNLSVSGEMDKLLLQNRLLNEGELNIENEYRALSDIKERLRYNNLILETRSKEIDTVIKQVNNTPDVQVDEALCGTTVVANQLYELVGDDNAISDTVYFLAKALNSERIDLATFMKFTRMLSREQFMKRALIKKITQAA</sequence>
<feature type="region of interest" description="Disordered" evidence="8">
    <location>
        <begin position="164"/>
        <end position="188"/>
    </location>
</feature>
<dbReference type="Gene3D" id="6.10.140.820">
    <property type="match status" value="1"/>
</dbReference>
<evidence type="ECO:0000256" key="8">
    <source>
        <dbReference type="SAM" id="MobiDB-lite"/>
    </source>
</evidence>
<dbReference type="InterPro" id="IPR017916">
    <property type="entry name" value="SB_dom"/>
</dbReference>
<evidence type="ECO:0000259" key="9">
    <source>
        <dbReference type="PROSITE" id="PS51312"/>
    </source>
</evidence>
<evidence type="ECO:0000313" key="12">
    <source>
        <dbReference type="Proteomes" id="UP000603453"/>
    </source>
</evidence>
<dbReference type="Proteomes" id="UP000603453">
    <property type="component" value="Unassembled WGS sequence"/>
</dbReference>
<name>A0A8H7UXV9_9FUNG</name>
<dbReference type="Pfam" id="PF09454">
    <property type="entry name" value="Vps23_core"/>
    <property type="match status" value="1"/>
</dbReference>
<dbReference type="Gene3D" id="3.10.110.10">
    <property type="entry name" value="Ubiquitin Conjugating Enzyme"/>
    <property type="match status" value="1"/>
</dbReference>
<feature type="domain" description="UEV" evidence="10">
    <location>
        <begin position="1"/>
        <end position="145"/>
    </location>
</feature>
<dbReference type="InterPro" id="IPR016135">
    <property type="entry name" value="UBQ-conjugating_enzyme/RWD"/>
</dbReference>
<gene>
    <name evidence="11" type="ORF">INT47_001525</name>
</gene>
<comment type="similarity">
    <text evidence="2">Belongs to the ubiquitin-conjugating enzyme family. UEV subfamily.</text>
</comment>
<comment type="subcellular location">
    <subcellularLocation>
        <location evidence="1">Endosome</location>
    </subcellularLocation>
</comment>
<keyword evidence="4" id="KW-0967">Endosome</keyword>
<proteinExistence type="inferred from homology"/>
<comment type="caution">
    <text evidence="11">The sequence shown here is derived from an EMBL/GenBank/DDBJ whole genome shotgun (WGS) entry which is preliminary data.</text>
</comment>
<dbReference type="InterPro" id="IPR008883">
    <property type="entry name" value="UEV_N"/>
</dbReference>